<evidence type="ECO:0000259" key="1">
    <source>
        <dbReference type="Pfam" id="PF06985"/>
    </source>
</evidence>
<feature type="domain" description="Heterokaryon incompatibility" evidence="1">
    <location>
        <begin position="274"/>
        <end position="436"/>
    </location>
</feature>
<gene>
    <name evidence="2" type="ORF">CKAH01_10659</name>
</gene>
<dbReference type="AlphaFoldDB" id="A0AAD9XWZ8"/>
<evidence type="ECO:0000313" key="2">
    <source>
        <dbReference type="EMBL" id="KAK2728963.1"/>
    </source>
</evidence>
<evidence type="ECO:0000313" key="3">
    <source>
        <dbReference type="Proteomes" id="UP001281614"/>
    </source>
</evidence>
<name>A0AAD9XWZ8_COLKA</name>
<reference evidence="2" key="1">
    <citation type="submission" date="2023-02" db="EMBL/GenBank/DDBJ databases">
        <title>Colletotrichum kahawae CIFC_Que2 genome sequencing and assembly.</title>
        <authorList>
            <person name="Baroncelli R."/>
        </authorList>
    </citation>
    <scope>NUCLEOTIDE SEQUENCE</scope>
    <source>
        <strain evidence="2">CIFC_Que2</strain>
    </source>
</reference>
<dbReference type="PANTHER" id="PTHR33112:SF16">
    <property type="entry name" value="HETEROKARYON INCOMPATIBILITY DOMAIN-CONTAINING PROTEIN"/>
    <property type="match status" value="1"/>
</dbReference>
<dbReference type="EMBL" id="VYYT01000865">
    <property type="protein sequence ID" value="KAK2728963.1"/>
    <property type="molecule type" value="Genomic_DNA"/>
</dbReference>
<dbReference type="InterPro" id="IPR010730">
    <property type="entry name" value="HET"/>
</dbReference>
<dbReference type="Proteomes" id="UP001281614">
    <property type="component" value="Unassembled WGS sequence"/>
</dbReference>
<sequence>MDAPRTGTASDFKLAPELRYEHSAGENAIIRLHKLCSPCTKFTTTSSLLQTLARRGRIRILASETAYVGAPIQLKAGYSSGSCHLCALLWDRVAAHLLDPARSARSMDYSSPVAVRLEARDDEKEYAIEVQKGTDWKKKAWWAITPLPFMSVTVWTVSLSNLTGCSSDKGYIKLKTTALGREVVGYLYFHQHTRPDLNSDSLRHSSVPVSSRNNVNFEMIKKWQMDCTKQHATCRQFPSVVSPTNQAPSRLLNVSGDNVRLECDVGAMTPALEYTTLSHMWGPDPSLCPQLLVSTIESFMCSISMHDLPKKYVDAIQITRALGFQYIWIDSQCIIQDSKEDWQREAVKMAAVYGRSSCNISYTFPPASESSNNHLRNPRIHLPCHTRLPSKSGLVTSKAPDDLVIQHTPGYIRPAWLPTHCKSVWPLLSRGWVFQERLLCPRTVYYGQDRLIWECCNGIEDEFYGALATLSGSKVHFYRIITRLTDFLRGGWKLQQQSDSPESSIGETDTTSGEMQWAFLIRDYRAGNLTKESDRGIAFAGIARAIQAKTNVTYLAGLWKEFLEYDLLWSVSPVPVNITDYELVRMESEPAPSWSWFSIPTYKTALGNDILDFPFRTTMQTYRHFSIYNAKTVSYLHPDSSTNSDSLLYNFADMTLTIRAKRIPCTLEWRDALRLLYVLPLGDYKWVLGMKNVWLKKGQQWARSKCLKYAHDNPLLKEEDQLPQDACMVLTVEQAFYTDGSATQHAYNAKRHQTGDIPDSWSPTYQYAGIVVVPVDSTDAQGLVRWRRIGVFIFSDDIVEESFTTPFDEYGATEEDLVLV</sequence>
<dbReference type="PANTHER" id="PTHR33112">
    <property type="entry name" value="DOMAIN PROTEIN, PUTATIVE-RELATED"/>
    <property type="match status" value="1"/>
</dbReference>
<dbReference type="Pfam" id="PF06985">
    <property type="entry name" value="HET"/>
    <property type="match status" value="1"/>
</dbReference>
<organism evidence="2 3">
    <name type="scientific">Colletotrichum kahawae</name>
    <name type="common">Coffee berry disease fungus</name>
    <dbReference type="NCBI Taxonomy" id="34407"/>
    <lineage>
        <taxon>Eukaryota</taxon>
        <taxon>Fungi</taxon>
        <taxon>Dikarya</taxon>
        <taxon>Ascomycota</taxon>
        <taxon>Pezizomycotina</taxon>
        <taxon>Sordariomycetes</taxon>
        <taxon>Hypocreomycetidae</taxon>
        <taxon>Glomerellales</taxon>
        <taxon>Glomerellaceae</taxon>
        <taxon>Colletotrichum</taxon>
        <taxon>Colletotrichum gloeosporioides species complex</taxon>
    </lineage>
</organism>
<protein>
    <submittedName>
        <fullName evidence="2">Het domain-containing protein</fullName>
    </submittedName>
</protein>
<accession>A0AAD9XWZ8</accession>
<comment type="caution">
    <text evidence="2">The sequence shown here is derived from an EMBL/GenBank/DDBJ whole genome shotgun (WGS) entry which is preliminary data.</text>
</comment>
<keyword evidence="3" id="KW-1185">Reference proteome</keyword>
<proteinExistence type="predicted"/>